<dbReference type="STRING" id="688867.SAMN05660236_5441"/>
<dbReference type="AlphaFoldDB" id="A0A1T5MH34"/>
<name>A0A1T5MH34_9BACT</name>
<dbReference type="Proteomes" id="UP000190961">
    <property type="component" value="Unassembled WGS sequence"/>
</dbReference>
<organism evidence="1 2">
    <name type="scientific">Ohtaekwangia koreensis</name>
    <dbReference type="NCBI Taxonomy" id="688867"/>
    <lineage>
        <taxon>Bacteria</taxon>
        <taxon>Pseudomonadati</taxon>
        <taxon>Bacteroidota</taxon>
        <taxon>Cytophagia</taxon>
        <taxon>Cytophagales</taxon>
        <taxon>Fulvivirgaceae</taxon>
        <taxon>Ohtaekwangia</taxon>
    </lineage>
</organism>
<reference evidence="1 2" key="1">
    <citation type="submission" date="2017-02" db="EMBL/GenBank/DDBJ databases">
        <authorList>
            <person name="Peterson S.W."/>
        </authorList>
    </citation>
    <scope>NUCLEOTIDE SEQUENCE [LARGE SCALE GENOMIC DNA]</scope>
    <source>
        <strain evidence="1 2">DSM 25262</strain>
    </source>
</reference>
<dbReference type="InterPro" id="IPR038396">
    <property type="entry name" value="SpoIIAA-like_sf"/>
</dbReference>
<evidence type="ECO:0000313" key="2">
    <source>
        <dbReference type="Proteomes" id="UP000190961"/>
    </source>
</evidence>
<proteinExistence type="predicted"/>
<dbReference type="EMBL" id="FUZU01000004">
    <property type="protein sequence ID" value="SKC87505.1"/>
    <property type="molecule type" value="Genomic_DNA"/>
</dbReference>
<evidence type="ECO:0000313" key="1">
    <source>
        <dbReference type="EMBL" id="SKC87505.1"/>
    </source>
</evidence>
<protein>
    <recommendedName>
        <fullName evidence="3">SpoIIAA-like</fullName>
    </recommendedName>
</protein>
<evidence type="ECO:0008006" key="3">
    <source>
        <dbReference type="Google" id="ProtNLM"/>
    </source>
</evidence>
<dbReference type="OrthoDB" id="852227at2"/>
<dbReference type="RefSeq" id="WP_079689904.1">
    <property type="nucleotide sequence ID" value="NZ_FUZU01000004.1"/>
</dbReference>
<gene>
    <name evidence="1" type="ORF">SAMN05660236_5441</name>
</gene>
<sequence length="140" mass="15935">MKKEFKRPNGKEIYVTITFEKANDLVYVDWNGFLTVDQVKAGSEELLKIIKEVKCNKVLVDNRKVSGPWQAANEWYQTDWNPRAAKEGLSDMAVIMSDNIFTQLSLQGFTKATKGAYTVAIFNSEPDARKWLKEQVAVAK</sequence>
<keyword evidence="2" id="KW-1185">Reference proteome</keyword>
<dbReference type="Gene3D" id="3.40.50.10600">
    <property type="entry name" value="SpoIIaa-like domains"/>
    <property type="match status" value="1"/>
</dbReference>
<accession>A0A1T5MH34</accession>